<sequence>MGTIPRLELIDEPWKFRAYSALCGARLSRVGLLGQFPVALELDRYLETVMSRLDSDLSVPEELKRFLYGYHVDDVGRVEYFQGASVALSTWSISSVDDIPSEARLVMFNSFNAWTSLDAFCDGPNPPGIRGARLSREIDFQQRDIEVIAIVNPSEAEIWGSLLRGAWENGGVVADDLRGFAHDRGWHV</sequence>
<keyword evidence="2" id="KW-1185">Reference proteome</keyword>
<evidence type="ECO:0000313" key="2">
    <source>
        <dbReference type="Proteomes" id="UP000730482"/>
    </source>
</evidence>
<organism evidence="1 2">
    <name type="scientific">Catenulispora pinistramenti</name>
    <dbReference type="NCBI Taxonomy" id="2705254"/>
    <lineage>
        <taxon>Bacteria</taxon>
        <taxon>Bacillati</taxon>
        <taxon>Actinomycetota</taxon>
        <taxon>Actinomycetes</taxon>
        <taxon>Catenulisporales</taxon>
        <taxon>Catenulisporaceae</taxon>
        <taxon>Catenulispora</taxon>
    </lineage>
</organism>
<accession>A0ABS5KR87</accession>
<dbReference type="EMBL" id="JAAFYZ010000051">
    <property type="protein sequence ID" value="MBS2548554.1"/>
    <property type="molecule type" value="Genomic_DNA"/>
</dbReference>
<evidence type="ECO:0000313" key="1">
    <source>
        <dbReference type="EMBL" id="MBS2548554.1"/>
    </source>
</evidence>
<dbReference type="RefSeq" id="WP_212010131.1">
    <property type="nucleotide sequence ID" value="NZ_JAAFYZ010000051.1"/>
</dbReference>
<reference evidence="1 2" key="1">
    <citation type="submission" date="2020-02" db="EMBL/GenBank/DDBJ databases">
        <title>Acidophilic actinobacteria isolated from forest soil.</title>
        <authorList>
            <person name="Golinska P."/>
        </authorList>
    </citation>
    <scope>NUCLEOTIDE SEQUENCE [LARGE SCALE GENOMIC DNA]</scope>
    <source>
        <strain evidence="1 2">NL8</strain>
    </source>
</reference>
<name>A0ABS5KR87_9ACTN</name>
<gene>
    <name evidence="1" type="ORF">KGQ19_16935</name>
</gene>
<dbReference type="Proteomes" id="UP000730482">
    <property type="component" value="Unassembled WGS sequence"/>
</dbReference>
<proteinExistence type="predicted"/>
<protein>
    <submittedName>
        <fullName evidence="1">Uncharacterized protein</fullName>
    </submittedName>
</protein>
<comment type="caution">
    <text evidence="1">The sequence shown here is derived from an EMBL/GenBank/DDBJ whole genome shotgun (WGS) entry which is preliminary data.</text>
</comment>